<dbReference type="PANTHER" id="PTHR34060:SF2">
    <property type="entry name" value="OS03G0837900 PROTEIN"/>
    <property type="match status" value="1"/>
</dbReference>
<keyword evidence="4" id="KW-1185">Reference proteome</keyword>
<dbReference type="SUPFAM" id="SSF55961">
    <property type="entry name" value="Bet v1-like"/>
    <property type="match status" value="2"/>
</dbReference>
<dbReference type="Pfam" id="PF03364">
    <property type="entry name" value="Polyketide_cyc"/>
    <property type="match status" value="2"/>
</dbReference>
<feature type="domain" description="Coenzyme Q-binding protein COQ10 START" evidence="2">
    <location>
        <begin position="340"/>
        <end position="470"/>
    </location>
</feature>
<reference evidence="4" key="1">
    <citation type="journal article" date="2016" name="Nature">
        <title>The genome of the seagrass Zostera marina reveals angiosperm adaptation to the sea.</title>
        <authorList>
            <person name="Olsen J.L."/>
            <person name="Rouze P."/>
            <person name="Verhelst B."/>
            <person name="Lin Y.-C."/>
            <person name="Bayer T."/>
            <person name="Collen J."/>
            <person name="Dattolo E."/>
            <person name="De Paoli E."/>
            <person name="Dittami S."/>
            <person name="Maumus F."/>
            <person name="Michel G."/>
            <person name="Kersting A."/>
            <person name="Lauritano C."/>
            <person name="Lohaus R."/>
            <person name="Toepel M."/>
            <person name="Tonon T."/>
            <person name="Vanneste K."/>
            <person name="Amirebrahimi M."/>
            <person name="Brakel J."/>
            <person name="Bostroem C."/>
            <person name="Chovatia M."/>
            <person name="Grimwood J."/>
            <person name="Jenkins J.W."/>
            <person name="Jueterbock A."/>
            <person name="Mraz A."/>
            <person name="Stam W.T."/>
            <person name="Tice H."/>
            <person name="Bornberg-Bauer E."/>
            <person name="Green P.J."/>
            <person name="Pearson G.A."/>
            <person name="Procaccini G."/>
            <person name="Duarte C.M."/>
            <person name="Schmutz J."/>
            <person name="Reusch T.B.H."/>
            <person name="Van de Peer Y."/>
        </authorList>
    </citation>
    <scope>NUCLEOTIDE SEQUENCE [LARGE SCALE GENOMIC DNA]</scope>
    <source>
        <strain evidence="4">cv. Finnish</strain>
    </source>
</reference>
<feature type="region of interest" description="Disordered" evidence="1">
    <location>
        <begin position="500"/>
        <end position="525"/>
    </location>
</feature>
<dbReference type="Proteomes" id="UP000036987">
    <property type="component" value="Unassembled WGS sequence"/>
</dbReference>
<feature type="compositionally biased region" description="Polar residues" evidence="1">
    <location>
        <begin position="504"/>
        <end position="517"/>
    </location>
</feature>
<dbReference type="OMA" id="DHWGAEY"/>
<dbReference type="CDD" id="cd08866">
    <property type="entry name" value="SRPBCC_11"/>
    <property type="match status" value="2"/>
</dbReference>
<dbReference type="STRING" id="29655.A0A0K9NU37"/>
<proteinExistence type="predicted"/>
<organism evidence="3 4">
    <name type="scientific">Zostera marina</name>
    <name type="common">Eelgrass</name>
    <dbReference type="NCBI Taxonomy" id="29655"/>
    <lineage>
        <taxon>Eukaryota</taxon>
        <taxon>Viridiplantae</taxon>
        <taxon>Streptophyta</taxon>
        <taxon>Embryophyta</taxon>
        <taxon>Tracheophyta</taxon>
        <taxon>Spermatophyta</taxon>
        <taxon>Magnoliopsida</taxon>
        <taxon>Liliopsida</taxon>
        <taxon>Zosteraceae</taxon>
        <taxon>Zostera</taxon>
    </lineage>
</organism>
<dbReference type="Gene3D" id="3.30.530.20">
    <property type="match status" value="2"/>
</dbReference>
<sequence length="709" mass="81521">MITNRHYHRSTAAFLISDHRRLPSHHSLSIASSKSLASSFFLCKAHRSTDRDPVRKEKSREFFGGGSSERSVHYEVDVISWRERRIRGRVVVAADVDSVWSVLTDYDRLADFIPNLVYSGTVPCPHQGRIWLEQRGLQGALYWHIEARVVLDLQEFPYSAKGHELHFSMVEGDFKKFEGKWSVKAIPRSSKTTLAYEVNVIPRFNFSAMFIERIISSDLPVNLQALACRAETNSSKNKKVHSYRNATAADFKDPAYTIVSDPVLNKINNPPAVDLTENLESVASTLPFSNSTDLSRNWGIFEKICNLDKPCMVDEVHLRRFDGLLENGGVHRCIVASITVKAPIRDVWNVLTAYEMLPEIVPNLAICKILMRENNKVRILQEGCKGLLYMVLHARVILDLHERFEQEISFEQVEGDFDSFNGKWILQQLGNNHTLLKYSIDSKLHRDTFLSEVIVEEVVYEDLPSNLCAIRDFVEKEDFKSKKLSAKPNSKSLILQNEKKVQHPTKTYPTKVTSDSDVPNLPKRSKVPKLQKNIDVLKSEILKFISKHGQEGFMPVRKKLRMHGRVDIEKAIAKMGGFRKIAAIMNLSLAYKDRKPKGYWNSLENLQAEINSFQKNWGMDLTYMPSRKSFERAGRYDIARALEKWGGLHEVSRLLSLELRHPRKDSKSKDYIKPSNHQISQEKLQSKHVSYNKEKYPLKLKDLDINWLE</sequence>
<evidence type="ECO:0000313" key="4">
    <source>
        <dbReference type="Proteomes" id="UP000036987"/>
    </source>
</evidence>
<dbReference type="InterPro" id="IPR005031">
    <property type="entry name" value="COQ10_START"/>
</dbReference>
<evidence type="ECO:0000259" key="2">
    <source>
        <dbReference type="Pfam" id="PF03364"/>
    </source>
</evidence>
<dbReference type="InterPro" id="IPR023393">
    <property type="entry name" value="START-like_dom_sf"/>
</dbReference>
<protein>
    <submittedName>
        <fullName evidence="3">Cyclase/dehydrase family protein</fullName>
    </submittedName>
</protein>
<dbReference type="OrthoDB" id="2779at2759"/>
<dbReference type="EMBL" id="LFYR01001640">
    <property type="protein sequence ID" value="KMZ60118.1"/>
    <property type="molecule type" value="Genomic_DNA"/>
</dbReference>
<evidence type="ECO:0000256" key="1">
    <source>
        <dbReference type="SAM" id="MobiDB-lite"/>
    </source>
</evidence>
<feature type="domain" description="Coenzyme Q-binding protein COQ10 START" evidence="2">
    <location>
        <begin position="92"/>
        <end position="226"/>
    </location>
</feature>
<dbReference type="PANTHER" id="PTHR34060">
    <property type="entry name" value="POLYKETIDE CYCLASE / DEHYDRASE AND LIPID TRANSPORT PROTEIN"/>
    <property type="match status" value="1"/>
</dbReference>
<comment type="caution">
    <text evidence="3">The sequence shown here is derived from an EMBL/GenBank/DDBJ whole genome shotgun (WGS) entry which is preliminary data.</text>
</comment>
<dbReference type="AlphaFoldDB" id="A0A0K9NU37"/>
<evidence type="ECO:0000313" key="3">
    <source>
        <dbReference type="EMBL" id="KMZ60118.1"/>
    </source>
</evidence>
<accession>A0A0K9NU37</accession>
<name>A0A0K9NU37_ZOSMR</name>
<gene>
    <name evidence="3" type="ORF">ZOSMA_60G00620</name>
</gene>